<dbReference type="GO" id="GO:0005524">
    <property type="term" value="F:ATP binding"/>
    <property type="evidence" value="ECO:0007669"/>
    <property type="project" value="UniProtKB-KW"/>
</dbReference>
<evidence type="ECO:0000313" key="5">
    <source>
        <dbReference type="Proteomes" id="UP000273278"/>
    </source>
</evidence>
<dbReference type="RefSeq" id="WP_015504842.1">
    <property type="nucleotide sequence ID" value="NZ_CAYARL010000030.1"/>
</dbReference>
<dbReference type="InterPro" id="IPR027417">
    <property type="entry name" value="P-loop_NTPase"/>
</dbReference>
<dbReference type="InterPro" id="IPR010230">
    <property type="entry name" value="FeS-cluster_ATPase_SufC"/>
</dbReference>
<dbReference type="Pfam" id="PF00005">
    <property type="entry name" value="ABC_tran"/>
    <property type="match status" value="1"/>
</dbReference>
<dbReference type="Gene3D" id="3.40.50.300">
    <property type="entry name" value="P-loop containing nucleotide triphosphate hydrolases"/>
    <property type="match status" value="1"/>
</dbReference>
<dbReference type="GO" id="GO:0016887">
    <property type="term" value="F:ATP hydrolysis activity"/>
    <property type="evidence" value="ECO:0007669"/>
    <property type="project" value="InterPro"/>
</dbReference>
<dbReference type="InterPro" id="IPR003439">
    <property type="entry name" value="ABC_transporter-like_ATP-bd"/>
</dbReference>
<dbReference type="Proteomes" id="UP000273278">
    <property type="component" value="Chromosome"/>
</dbReference>
<dbReference type="OMA" id="DFIMFDE"/>
<dbReference type="AlphaFoldDB" id="A0A3G3IH56"/>
<evidence type="ECO:0000259" key="3">
    <source>
        <dbReference type="PROSITE" id="PS50893"/>
    </source>
</evidence>
<sequence>MSLLEIKDLHVEAGGREILKGVTMNLEEGETCVLFGPNGSGKSTLLSTIMGYGQTTVTSGKIIFKGEDITGMSVDQRAKLGIGMMMQRPPNVIGVKLGELVKVTAANGKGTTGRENEFNMQDFMERDVNVGFSGGEIKRSELLQLSAQSPDFVMLDEPESGVDLENIGLIGKKVHELIYGSEDGKTREKNVSAFVITHTGQIMDYIGADKAFVLIHGKIAREGDPRVILEDIKQNGYGVDDE</sequence>
<accession>A0A3G3IH56</accession>
<dbReference type="InterPro" id="IPR003593">
    <property type="entry name" value="AAA+_ATPase"/>
</dbReference>
<dbReference type="EMBL" id="CP017686">
    <property type="protein sequence ID" value="AYQ55101.1"/>
    <property type="molecule type" value="Genomic_DNA"/>
</dbReference>
<keyword evidence="1" id="KW-0547">Nucleotide-binding</keyword>
<evidence type="ECO:0000256" key="2">
    <source>
        <dbReference type="ARBA" id="ARBA00022840"/>
    </source>
</evidence>
<dbReference type="GeneID" id="41321740"/>
<dbReference type="SMART" id="SM00382">
    <property type="entry name" value="AAA"/>
    <property type="match status" value="1"/>
</dbReference>
<reference evidence="4 5" key="1">
    <citation type="submission" date="2016-10" db="EMBL/GenBank/DDBJ databases">
        <title>Complete genome of the TMA-utilizing, human hosted archaeon Methanomethylophilus alvus Gen. nov, sp. nov., strain Mx-05, derived from a pure culture.</title>
        <authorList>
            <person name="Brugere J.-F."/>
            <person name="Ben Hania W."/>
            <person name="Chaudhary P.P."/>
            <person name="Gaci N."/>
            <person name="Borrel G."/>
            <person name="Cao Van Tuat L."/>
            <person name="Fardeau M.-L."/>
            <person name="Harris H.M.B."/>
            <person name="O'Toole P.W."/>
            <person name="Ollivier B."/>
        </authorList>
    </citation>
    <scope>NUCLEOTIDE SEQUENCE [LARGE SCALE GENOMIC DNA]</scope>
    <source>
        <strain evidence="4 5">Mx-05</strain>
    </source>
</reference>
<protein>
    <submittedName>
        <fullName evidence="4">ABC transporter ATP-binding protein</fullName>
    </submittedName>
</protein>
<proteinExistence type="predicted"/>
<dbReference type="SUPFAM" id="SSF52540">
    <property type="entry name" value="P-loop containing nucleoside triphosphate hydrolases"/>
    <property type="match status" value="1"/>
</dbReference>
<evidence type="ECO:0000313" key="4">
    <source>
        <dbReference type="EMBL" id="AYQ55101.1"/>
    </source>
</evidence>
<dbReference type="PANTHER" id="PTHR43204">
    <property type="entry name" value="ABC TRANSPORTER I FAMILY MEMBER 6, CHLOROPLASTIC"/>
    <property type="match status" value="1"/>
</dbReference>
<evidence type="ECO:0000256" key="1">
    <source>
        <dbReference type="ARBA" id="ARBA00022741"/>
    </source>
</evidence>
<dbReference type="CDD" id="cd03217">
    <property type="entry name" value="ABC_FeS_Assembly"/>
    <property type="match status" value="1"/>
</dbReference>
<dbReference type="PANTHER" id="PTHR43204:SF1">
    <property type="entry name" value="ABC TRANSPORTER I FAMILY MEMBER 6, CHLOROPLASTIC"/>
    <property type="match status" value="1"/>
</dbReference>
<keyword evidence="2 4" id="KW-0067">ATP-binding</keyword>
<name>A0A3G3IH56_9ARCH</name>
<dbReference type="PROSITE" id="PS50893">
    <property type="entry name" value="ABC_TRANSPORTER_2"/>
    <property type="match status" value="1"/>
</dbReference>
<feature type="domain" description="ABC transporter" evidence="3">
    <location>
        <begin position="4"/>
        <end position="241"/>
    </location>
</feature>
<organism evidence="4 5">
    <name type="scientific">Methanomethylophilus alvi</name>
    <dbReference type="NCBI Taxonomy" id="1291540"/>
    <lineage>
        <taxon>Archaea</taxon>
        <taxon>Methanobacteriati</taxon>
        <taxon>Thermoplasmatota</taxon>
        <taxon>Thermoplasmata</taxon>
        <taxon>Methanomassiliicoccales</taxon>
        <taxon>Methanomethylophilaceae</taxon>
        <taxon>Methanomethylophilus</taxon>
    </lineage>
</organism>
<gene>
    <name evidence="4" type="ORF">BKD89_04695</name>
</gene>